<keyword evidence="2" id="KW-1133">Transmembrane helix</keyword>
<feature type="transmembrane region" description="Helical" evidence="2">
    <location>
        <begin position="24"/>
        <end position="42"/>
    </location>
</feature>
<dbReference type="InterPro" id="IPR000073">
    <property type="entry name" value="AB_hydrolase_1"/>
</dbReference>
<keyword evidence="2" id="KW-0472">Membrane</keyword>
<dbReference type="GO" id="GO:0016787">
    <property type="term" value="F:hydrolase activity"/>
    <property type="evidence" value="ECO:0007669"/>
    <property type="project" value="UniProtKB-KW"/>
</dbReference>
<organism evidence="4 5">
    <name type="scientific">Clostridium sartagoforme</name>
    <dbReference type="NCBI Taxonomy" id="84031"/>
    <lineage>
        <taxon>Bacteria</taxon>
        <taxon>Bacillati</taxon>
        <taxon>Bacillota</taxon>
        <taxon>Clostridia</taxon>
        <taxon>Eubacteriales</taxon>
        <taxon>Clostridiaceae</taxon>
        <taxon>Clostridium</taxon>
    </lineage>
</organism>
<gene>
    <name evidence="4" type="ORF">E5347_14900</name>
</gene>
<dbReference type="InterPro" id="IPR050266">
    <property type="entry name" value="AB_hydrolase_sf"/>
</dbReference>
<dbReference type="Pfam" id="PF00561">
    <property type="entry name" value="Abhydrolase_1"/>
    <property type="match status" value="1"/>
</dbReference>
<dbReference type="RefSeq" id="WP_136008023.1">
    <property type="nucleotide sequence ID" value="NZ_SRYR01000012.1"/>
</dbReference>
<dbReference type="GO" id="GO:0016020">
    <property type="term" value="C:membrane"/>
    <property type="evidence" value="ECO:0007669"/>
    <property type="project" value="TreeGrafter"/>
</dbReference>
<dbReference type="OrthoDB" id="59888at2"/>
<keyword evidence="2" id="KW-0812">Transmembrane</keyword>
<evidence type="ECO:0000259" key="3">
    <source>
        <dbReference type="Pfam" id="PF00561"/>
    </source>
</evidence>
<dbReference type="EMBL" id="SRYR01000012">
    <property type="protein sequence ID" value="TGY40630.1"/>
    <property type="molecule type" value="Genomic_DNA"/>
</dbReference>
<keyword evidence="5" id="KW-1185">Reference proteome</keyword>
<sequence length="342" mass="38879">MKLLPYSNGVRKVNMKKELKPKDIAKNIIVGILIALAIGFIYQRISNFIAKETLKERVDYARVDDKRLDYKLKGEGKYTVVFDGNIGSTLNQWNEVIDILDDEYGDLNTFVYNRSGYGFSDASKQKTPKEQAEDLRILLRKSAAPAPYILVGEEYGSLVLTEFAKEYPDLVSGIVLVNPLVEDTINSKDFKKSLIINNIRRNIESFGSSIGLTTLMDKMNLTCDTDEFEEKLSGEELEEFKVHRTKKAYNKAVNNEYKTITSGNIDIQKERAFSGKPFYLIAKDGQEVLGKLGDESLTKIYNVDYEEDLVSMYEPDTVVTGIRQVVKQANEIERLEKKNKNS</sequence>
<dbReference type="Proteomes" id="UP000306888">
    <property type="component" value="Unassembled WGS sequence"/>
</dbReference>
<evidence type="ECO:0000313" key="5">
    <source>
        <dbReference type="Proteomes" id="UP000306888"/>
    </source>
</evidence>
<protein>
    <submittedName>
        <fullName evidence="4">Alpha/beta hydrolase</fullName>
    </submittedName>
</protein>
<evidence type="ECO:0000256" key="1">
    <source>
        <dbReference type="ARBA" id="ARBA00022801"/>
    </source>
</evidence>
<dbReference type="SUPFAM" id="SSF53474">
    <property type="entry name" value="alpha/beta-Hydrolases"/>
    <property type="match status" value="1"/>
</dbReference>
<keyword evidence="1 4" id="KW-0378">Hydrolase</keyword>
<dbReference type="PANTHER" id="PTHR43798:SF31">
    <property type="entry name" value="AB HYDROLASE SUPERFAMILY PROTEIN YCLE"/>
    <property type="match status" value="1"/>
</dbReference>
<dbReference type="PANTHER" id="PTHR43798">
    <property type="entry name" value="MONOACYLGLYCEROL LIPASE"/>
    <property type="match status" value="1"/>
</dbReference>
<proteinExistence type="predicted"/>
<evidence type="ECO:0000313" key="4">
    <source>
        <dbReference type="EMBL" id="TGY40630.1"/>
    </source>
</evidence>
<feature type="domain" description="AB hydrolase-1" evidence="3">
    <location>
        <begin position="81"/>
        <end position="189"/>
    </location>
</feature>
<reference evidence="4 5" key="1">
    <citation type="submission" date="2019-04" db="EMBL/GenBank/DDBJ databases">
        <title>Microbes associate with the intestines of laboratory mice.</title>
        <authorList>
            <person name="Navarre W."/>
            <person name="Wong E."/>
            <person name="Huang K."/>
            <person name="Tropini C."/>
            <person name="Ng K."/>
            <person name="Yu B."/>
        </authorList>
    </citation>
    <scope>NUCLEOTIDE SEQUENCE [LARGE SCALE GENOMIC DNA]</scope>
    <source>
        <strain evidence="4 5">NM50_B9-20</strain>
    </source>
</reference>
<dbReference type="Gene3D" id="3.40.50.1820">
    <property type="entry name" value="alpha/beta hydrolase"/>
    <property type="match status" value="1"/>
</dbReference>
<evidence type="ECO:0000256" key="2">
    <source>
        <dbReference type="SAM" id="Phobius"/>
    </source>
</evidence>
<name>A0A4V6RDR5_9CLOT</name>
<accession>A0A4V6RDR5</accession>
<comment type="caution">
    <text evidence="4">The sequence shown here is derived from an EMBL/GenBank/DDBJ whole genome shotgun (WGS) entry which is preliminary data.</text>
</comment>
<dbReference type="InterPro" id="IPR029058">
    <property type="entry name" value="AB_hydrolase_fold"/>
</dbReference>
<dbReference type="AlphaFoldDB" id="A0A4V6RDR5"/>